<keyword evidence="7 11" id="KW-0862">Zinc</keyword>
<dbReference type="HAMAP" id="MF_03049">
    <property type="entry name" value="MOCS3_Uba4"/>
    <property type="match status" value="1"/>
</dbReference>
<feature type="binding site" evidence="11">
    <location>
        <position position="80"/>
    </location>
    <ligand>
        <name>ATP</name>
        <dbReference type="ChEBI" id="CHEBI:30616"/>
    </ligand>
</feature>
<dbReference type="SUPFAM" id="SSF69572">
    <property type="entry name" value="Activating enzymes of the ubiquitin-like proteins"/>
    <property type="match status" value="1"/>
</dbReference>
<dbReference type="InterPro" id="IPR028885">
    <property type="entry name" value="MOCS3/Uba4"/>
</dbReference>
<dbReference type="NCBIfam" id="NF004281">
    <property type="entry name" value="PRK05690.1"/>
    <property type="match status" value="1"/>
</dbReference>
<dbReference type="GO" id="GO:0005524">
    <property type="term" value="F:ATP binding"/>
    <property type="evidence" value="ECO:0007669"/>
    <property type="project" value="UniProtKB-KW"/>
</dbReference>
<dbReference type="Gene3D" id="3.40.50.720">
    <property type="entry name" value="NAD(P)-binding Rossmann-like Domain"/>
    <property type="match status" value="1"/>
</dbReference>
<feature type="binding site" evidence="11">
    <location>
        <position position="308"/>
    </location>
    <ligand>
        <name>Zn(2+)</name>
        <dbReference type="ChEBI" id="CHEBI:29105"/>
    </ligand>
</feature>
<dbReference type="PROSITE" id="PS50206">
    <property type="entry name" value="RHODANESE_3"/>
    <property type="match status" value="1"/>
</dbReference>
<gene>
    <name evidence="13" type="ORF">J437_LFUL007012</name>
</gene>
<dbReference type="Pfam" id="PF00899">
    <property type="entry name" value="ThiF"/>
    <property type="match status" value="1"/>
</dbReference>
<comment type="cofactor">
    <cofactor evidence="11">
        <name>Zn(2+)</name>
        <dbReference type="ChEBI" id="CHEBI:29105"/>
    </cofactor>
    <text evidence="11">Binds 1 zinc ion per subunit.</text>
</comment>
<evidence type="ECO:0000259" key="12">
    <source>
        <dbReference type="PROSITE" id="PS50206"/>
    </source>
</evidence>
<dbReference type="InterPro" id="IPR035985">
    <property type="entry name" value="Ubiquitin-activating_enz"/>
</dbReference>
<dbReference type="EMBL" id="KZ308366">
    <property type="protein sequence ID" value="KAG8228294.1"/>
    <property type="molecule type" value="Genomic_DNA"/>
</dbReference>
<dbReference type="Gene3D" id="3.40.250.10">
    <property type="entry name" value="Rhodanese-like domain"/>
    <property type="match status" value="1"/>
</dbReference>
<evidence type="ECO:0000256" key="11">
    <source>
        <dbReference type="HAMAP-Rule" id="MF_03049"/>
    </source>
</evidence>
<dbReference type="InterPro" id="IPR000594">
    <property type="entry name" value="ThiF_NAD_FAD-bd"/>
</dbReference>
<evidence type="ECO:0000256" key="1">
    <source>
        <dbReference type="ARBA" id="ARBA00004514"/>
    </source>
</evidence>
<feature type="binding site" evidence="11">
    <location>
        <position position="220"/>
    </location>
    <ligand>
        <name>Zn(2+)</name>
        <dbReference type="ChEBI" id="CHEBI:29105"/>
    </ligand>
</feature>
<dbReference type="FunFam" id="3.40.50.720:FF:000033">
    <property type="entry name" value="Adenylyltransferase and sulfurtransferase MOCS3"/>
    <property type="match status" value="1"/>
</dbReference>
<feature type="binding site" evidence="11">
    <location>
        <begin position="108"/>
        <end position="112"/>
    </location>
    <ligand>
        <name>ATP</name>
        <dbReference type="ChEBI" id="CHEBI:30616"/>
    </ligand>
</feature>
<feature type="active site" description="Cysteine persulfide intermediate; for sulfurtransferase activity" evidence="11">
    <location>
        <position position="410"/>
    </location>
</feature>
<reference evidence="13" key="1">
    <citation type="submission" date="2013-04" db="EMBL/GenBank/DDBJ databases">
        <authorList>
            <person name="Qu J."/>
            <person name="Murali S.C."/>
            <person name="Bandaranaike D."/>
            <person name="Bellair M."/>
            <person name="Blankenburg K."/>
            <person name="Chao H."/>
            <person name="Dinh H."/>
            <person name="Doddapaneni H."/>
            <person name="Downs B."/>
            <person name="Dugan-Rocha S."/>
            <person name="Elkadiri S."/>
            <person name="Gnanaolivu R.D."/>
            <person name="Hernandez B."/>
            <person name="Javaid M."/>
            <person name="Jayaseelan J.C."/>
            <person name="Lee S."/>
            <person name="Li M."/>
            <person name="Ming W."/>
            <person name="Munidasa M."/>
            <person name="Muniz J."/>
            <person name="Nguyen L."/>
            <person name="Ongeri F."/>
            <person name="Osuji N."/>
            <person name="Pu L.-L."/>
            <person name="Puazo M."/>
            <person name="Qu C."/>
            <person name="Quiroz J."/>
            <person name="Raj R."/>
            <person name="Weissenberger G."/>
            <person name="Xin Y."/>
            <person name="Zou X."/>
            <person name="Han Y."/>
            <person name="Richards S."/>
            <person name="Worley K."/>
            <person name="Muzny D."/>
            <person name="Gibbs R."/>
        </authorList>
    </citation>
    <scope>NUCLEOTIDE SEQUENCE</scope>
    <source>
        <strain evidence="13">Sampled in the wild</strain>
    </source>
</reference>
<evidence type="ECO:0000313" key="14">
    <source>
        <dbReference type="Proteomes" id="UP000792457"/>
    </source>
</evidence>
<dbReference type="GO" id="GO:0042292">
    <property type="term" value="F:URM1 activating enzyme activity"/>
    <property type="evidence" value="ECO:0007669"/>
    <property type="project" value="TreeGrafter"/>
</dbReference>
<keyword evidence="9 11" id="KW-0501">Molybdenum cofactor biosynthesis</keyword>
<evidence type="ECO:0000256" key="8">
    <source>
        <dbReference type="ARBA" id="ARBA00022840"/>
    </source>
</evidence>
<evidence type="ECO:0000256" key="9">
    <source>
        <dbReference type="ARBA" id="ARBA00023150"/>
    </source>
</evidence>
<feature type="active site" description="Glycyl thioester intermediate; for adenylyltransferase activity" evidence="11">
    <location>
        <position position="237"/>
    </location>
</feature>
<evidence type="ECO:0000256" key="4">
    <source>
        <dbReference type="ARBA" id="ARBA00022694"/>
    </source>
</evidence>
<evidence type="ECO:0000256" key="10">
    <source>
        <dbReference type="ARBA" id="ARBA00023268"/>
    </source>
</evidence>
<dbReference type="EC" id="2.7.7.-" evidence="11"/>
<dbReference type="CDD" id="cd00757">
    <property type="entry name" value="ThiF_MoeB_HesA_family"/>
    <property type="match status" value="1"/>
</dbReference>
<dbReference type="PANTHER" id="PTHR10953:SF102">
    <property type="entry name" value="ADENYLYLTRANSFERASE AND SULFURTRANSFERASE MOCS3"/>
    <property type="match status" value="1"/>
</dbReference>
<proteinExistence type="inferred from homology"/>
<keyword evidence="5 11" id="KW-0479">Metal-binding</keyword>
<feature type="binding site" evidence="11">
    <location>
        <position position="101"/>
    </location>
    <ligand>
        <name>ATP</name>
        <dbReference type="ChEBI" id="CHEBI:30616"/>
    </ligand>
</feature>
<keyword evidence="8 11" id="KW-0067">ATP-binding</keyword>
<feature type="binding site" evidence="11">
    <location>
        <position position="223"/>
    </location>
    <ligand>
        <name>Zn(2+)</name>
        <dbReference type="ChEBI" id="CHEBI:29105"/>
    </ligand>
</feature>
<evidence type="ECO:0000313" key="13">
    <source>
        <dbReference type="EMBL" id="KAG8228294.1"/>
    </source>
</evidence>
<dbReference type="OrthoDB" id="10261062at2759"/>
<dbReference type="GO" id="GO:0002143">
    <property type="term" value="P:tRNA wobble position uridine thiolation"/>
    <property type="evidence" value="ECO:0007669"/>
    <property type="project" value="InterPro"/>
</dbReference>
<name>A0A8K0K4N0_LADFU</name>
<feature type="domain" description="Rhodanese" evidence="12">
    <location>
        <begin position="351"/>
        <end position="452"/>
    </location>
</feature>
<comment type="similarity">
    <text evidence="11">In the N-terminal section; belongs to the HesA/MoeB/ThiF family. UBA4 subfamily.</text>
</comment>
<keyword evidence="6 11" id="KW-0547">Nucleotide-binding</keyword>
<dbReference type="GO" id="GO:0032447">
    <property type="term" value="P:protein urmylation"/>
    <property type="evidence" value="ECO:0007669"/>
    <property type="project" value="TreeGrafter"/>
</dbReference>
<evidence type="ECO:0000256" key="5">
    <source>
        <dbReference type="ARBA" id="ARBA00022723"/>
    </source>
</evidence>
<keyword evidence="14" id="KW-1185">Reference proteome</keyword>
<comment type="subcellular location">
    <subcellularLocation>
        <location evidence="1">Cytoplasm</location>
        <location evidence="1">Cytosol</location>
    </subcellularLocation>
</comment>
<feature type="binding site" evidence="11">
    <location>
        <position position="125"/>
    </location>
    <ligand>
        <name>ATP</name>
        <dbReference type="ChEBI" id="CHEBI:30616"/>
    </ligand>
</feature>
<feature type="binding site" evidence="11">
    <location>
        <begin position="169"/>
        <end position="170"/>
    </location>
    <ligand>
        <name>ATP</name>
        <dbReference type="ChEBI" id="CHEBI:30616"/>
    </ligand>
</feature>
<dbReference type="InterPro" id="IPR045886">
    <property type="entry name" value="ThiF/MoeB/HesA"/>
</dbReference>
<evidence type="ECO:0000256" key="6">
    <source>
        <dbReference type="ARBA" id="ARBA00022741"/>
    </source>
</evidence>
<keyword evidence="4 11" id="KW-0819">tRNA processing</keyword>
<comment type="caution">
    <text evidence="13">The sequence shown here is derived from an EMBL/GenBank/DDBJ whole genome shotgun (WGS) entry which is preliminary data.</text>
</comment>
<keyword evidence="3 11" id="KW-0808">Transferase</keyword>
<dbReference type="GO" id="GO:0006777">
    <property type="term" value="P:Mo-molybdopterin cofactor biosynthetic process"/>
    <property type="evidence" value="ECO:0007669"/>
    <property type="project" value="UniProtKB-UniRule"/>
</dbReference>
<dbReference type="UniPathway" id="UPA00988"/>
<evidence type="ECO:0000256" key="7">
    <source>
        <dbReference type="ARBA" id="ARBA00022833"/>
    </source>
</evidence>
<sequence length="454" mass="50248">MNEMEELIEVKELDAYYLREKLKQKELELLHLHEHFQRITQENPRSDIERYCRQMILPDVGVQGQLNLKKSSVLIVGTGGIGCPVAQYLAAAGVGQLGLVDYDKVEVSNLHRQILHSEVTVGVPKVDSAAEALRRLNMNVKIERYNTLLDSSNIMEIIKPYDIVVDATDNVPTRYLLNDACFLAGRKPLVSGSALQMEGQLTVYGGVWNEEAGDGRNPPCYRCLFPKPPPPETVSNCSDNGVLGVVPGLIGVLQALEVIKIILKKRDKRGTCSSSASSLSGKLLLFDAAECAFRTVNLRYADPNCALCGTNPKITTLQGMDYENLCGAGGVKLLDKDERISAPQYYEVMRQKSPHVLIDVRSEAEFNMCSLPTAVNLPMEKVSKGAEVVKKAISESVKDDSTKLPVYVVCRRGNDSQKAVIKLREVLGEEWEVKDVIGGLHAWSEDVDKSFPHY</sequence>
<dbReference type="FunFam" id="3.40.250.10:FF:000014">
    <property type="entry name" value="Adenylyltransferase and sulfurtransferase MOCS3"/>
    <property type="match status" value="1"/>
</dbReference>
<dbReference type="GO" id="GO:0004792">
    <property type="term" value="F:thiosulfate-cyanide sulfurtransferase activity"/>
    <property type="evidence" value="ECO:0007669"/>
    <property type="project" value="TreeGrafter"/>
</dbReference>
<keyword evidence="2 11" id="KW-0963">Cytoplasm</keyword>
<dbReference type="InterPro" id="IPR001763">
    <property type="entry name" value="Rhodanese-like_dom"/>
</dbReference>
<protein>
    <recommendedName>
        <fullName evidence="11">Adenylyltransferase and sulfurtransferase MOCS3 homolog</fullName>
    </recommendedName>
    <alternativeName>
        <fullName evidence="11">UBA4 homolog</fullName>
    </alternativeName>
    <alternativeName>
        <fullName evidence="11">Ubiquitin-like protein activator 4 homolog</fullName>
    </alternativeName>
    <domain>
        <recommendedName>
            <fullName evidence="11">Adenylyltransferase</fullName>
            <ecNumber evidence="11">2.7.7.-</ecNumber>
        </recommendedName>
    </domain>
    <domain>
        <recommendedName>
            <fullName evidence="11">Sulfurtransferase</fullName>
            <ecNumber evidence="11">2.8.1.-</ecNumber>
        </recommendedName>
    </domain>
</protein>
<reference evidence="13" key="2">
    <citation type="submission" date="2017-10" db="EMBL/GenBank/DDBJ databases">
        <title>Ladona fulva Genome sequencing and assembly.</title>
        <authorList>
            <person name="Murali S."/>
            <person name="Richards S."/>
            <person name="Bandaranaike D."/>
            <person name="Bellair M."/>
            <person name="Blankenburg K."/>
            <person name="Chao H."/>
            <person name="Dinh H."/>
            <person name="Doddapaneni H."/>
            <person name="Dugan-Rocha S."/>
            <person name="Elkadiri S."/>
            <person name="Gnanaolivu R."/>
            <person name="Hernandez B."/>
            <person name="Skinner E."/>
            <person name="Javaid M."/>
            <person name="Lee S."/>
            <person name="Li M."/>
            <person name="Ming W."/>
            <person name="Munidasa M."/>
            <person name="Muniz J."/>
            <person name="Nguyen L."/>
            <person name="Hughes D."/>
            <person name="Osuji N."/>
            <person name="Pu L.-L."/>
            <person name="Puazo M."/>
            <person name="Qu C."/>
            <person name="Quiroz J."/>
            <person name="Raj R."/>
            <person name="Weissenberger G."/>
            <person name="Xin Y."/>
            <person name="Zou X."/>
            <person name="Han Y."/>
            <person name="Worley K."/>
            <person name="Muzny D."/>
            <person name="Gibbs R."/>
        </authorList>
    </citation>
    <scope>NUCLEOTIDE SEQUENCE</scope>
    <source>
        <strain evidence="13">Sampled in the wild</strain>
    </source>
</reference>
<dbReference type="Proteomes" id="UP000792457">
    <property type="component" value="Unassembled WGS sequence"/>
</dbReference>
<keyword evidence="10 11" id="KW-0511">Multifunctional enzyme</keyword>
<feature type="binding site" evidence="11">
    <location>
        <position position="305"/>
    </location>
    <ligand>
        <name>Zn(2+)</name>
        <dbReference type="ChEBI" id="CHEBI:29105"/>
    </ligand>
</feature>
<dbReference type="GO" id="GO:0046872">
    <property type="term" value="F:metal ion binding"/>
    <property type="evidence" value="ECO:0007669"/>
    <property type="project" value="UniProtKB-KW"/>
</dbReference>
<evidence type="ECO:0000256" key="2">
    <source>
        <dbReference type="ARBA" id="ARBA00022490"/>
    </source>
</evidence>
<dbReference type="Pfam" id="PF00581">
    <property type="entry name" value="Rhodanese"/>
    <property type="match status" value="1"/>
</dbReference>
<dbReference type="SMART" id="SM00450">
    <property type="entry name" value="RHOD"/>
    <property type="match status" value="1"/>
</dbReference>
<dbReference type="GO" id="GO:0070566">
    <property type="term" value="F:adenylyltransferase activity"/>
    <property type="evidence" value="ECO:0007669"/>
    <property type="project" value="InterPro"/>
</dbReference>
<dbReference type="AlphaFoldDB" id="A0A8K0K4N0"/>
<dbReference type="PANTHER" id="PTHR10953">
    <property type="entry name" value="UBIQUITIN-ACTIVATING ENZYME E1"/>
    <property type="match status" value="1"/>
</dbReference>
<dbReference type="EC" id="2.8.1.-" evidence="11"/>
<comment type="function">
    <text evidence="11">Plays a central role in 2-thiolation of mcm(5)S(2)U at tRNA wobble positions of cytosolic tRNA(Lys), tRNA(Glu) and tRNA(Gln). Acts by mediating the C-terminal thiocarboxylation of the sulfur carrier URM1. Its N-terminus first activates URM1 as acyl-adenylate (-COAMP), then the persulfide sulfur on the catalytic cysteine is transferred to URM1 to form thiocarboxylation (-COSH) of its C-terminus. The reaction probably involves hydrogen sulfide that is generated from the persulfide intermediate and that acts as nucleophile towards URM1. Subsequently, a transient disulfide bond is formed. Does not use thiosulfate as sulfur donor; NFS1 probably acting as a sulfur donor for thiocarboxylation reactions.</text>
</comment>
<accession>A0A8K0K4N0</accession>
<evidence type="ECO:0000256" key="3">
    <source>
        <dbReference type="ARBA" id="ARBA00022679"/>
    </source>
</evidence>
<dbReference type="InterPro" id="IPR036873">
    <property type="entry name" value="Rhodanese-like_dom_sf"/>
</dbReference>
<comment type="pathway">
    <text evidence="11">tRNA modification; 5-methoxycarbonylmethyl-2-thiouridine-tRNA biosynthesis.</text>
</comment>
<organism evidence="13 14">
    <name type="scientific">Ladona fulva</name>
    <name type="common">Scarce chaser dragonfly</name>
    <name type="synonym">Libellula fulva</name>
    <dbReference type="NCBI Taxonomy" id="123851"/>
    <lineage>
        <taxon>Eukaryota</taxon>
        <taxon>Metazoa</taxon>
        <taxon>Ecdysozoa</taxon>
        <taxon>Arthropoda</taxon>
        <taxon>Hexapoda</taxon>
        <taxon>Insecta</taxon>
        <taxon>Pterygota</taxon>
        <taxon>Palaeoptera</taxon>
        <taxon>Odonata</taxon>
        <taxon>Epiprocta</taxon>
        <taxon>Anisoptera</taxon>
        <taxon>Libelluloidea</taxon>
        <taxon>Libellulidae</taxon>
        <taxon>Ladona</taxon>
    </lineage>
</organism>
<dbReference type="GO" id="GO:0005829">
    <property type="term" value="C:cytosol"/>
    <property type="evidence" value="ECO:0007669"/>
    <property type="project" value="UniProtKB-SubCell"/>
</dbReference>